<evidence type="ECO:0000313" key="2">
    <source>
        <dbReference type="Proteomes" id="UP000315711"/>
    </source>
</evidence>
<dbReference type="EMBL" id="VLKZ01000002">
    <property type="protein sequence ID" value="TWI59316.1"/>
    <property type="molecule type" value="Genomic_DNA"/>
</dbReference>
<dbReference type="AlphaFoldDB" id="A0A562QTB4"/>
<organism evidence="1 2">
    <name type="scientific">Halalkalibacter nanhaiisediminis</name>
    <dbReference type="NCBI Taxonomy" id="688079"/>
    <lineage>
        <taxon>Bacteria</taxon>
        <taxon>Bacillati</taxon>
        <taxon>Bacillota</taxon>
        <taxon>Bacilli</taxon>
        <taxon>Bacillales</taxon>
        <taxon>Bacillaceae</taxon>
        <taxon>Halalkalibacter</taxon>
    </lineage>
</organism>
<reference evidence="1 2" key="1">
    <citation type="journal article" date="2015" name="Stand. Genomic Sci.">
        <title>Genomic Encyclopedia of Bacterial and Archaeal Type Strains, Phase III: the genomes of soil and plant-associated and newly described type strains.</title>
        <authorList>
            <person name="Whitman W.B."/>
            <person name="Woyke T."/>
            <person name="Klenk H.P."/>
            <person name="Zhou Y."/>
            <person name="Lilburn T.G."/>
            <person name="Beck B.J."/>
            <person name="De Vos P."/>
            <person name="Vandamme P."/>
            <person name="Eisen J.A."/>
            <person name="Garrity G."/>
            <person name="Hugenholtz P."/>
            <person name="Kyrpides N.C."/>
        </authorList>
    </citation>
    <scope>NUCLEOTIDE SEQUENCE [LARGE SCALE GENOMIC DNA]</scope>
    <source>
        <strain evidence="1 2">CGMCC 1.10116</strain>
    </source>
</reference>
<dbReference type="Proteomes" id="UP000315711">
    <property type="component" value="Unassembled WGS sequence"/>
</dbReference>
<name>A0A562QTB4_9BACI</name>
<proteinExistence type="predicted"/>
<keyword evidence="2" id="KW-1185">Reference proteome</keyword>
<protein>
    <submittedName>
        <fullName evidence="1">Uncharacterized protein</fullName>
    </submittedName>
</protein>
<sequence>MFMASVLAVATACGGTDEMTETPGDVTEETTEEVEEVVEDKAEGADVDSSISTIDTSMYQYATEVTVTDAIELNNYVSLMIYVNEENDNKGLQAQHVLNQTYDFLLQDAIEGADYVGINVVQGNQKILMFEVDTAKFQEDDEVPMADLVLRASEIEMIHDEVRQFAEVMEWEMQ</sequence>
<accession>A0A562QTB4</accession>
<evidence type="ECO:0000313" key="1">
    <source>
        <dbReference type="EMBL" id="TWI59316.1"/>
    </source>
</evidence>
<comment type="caution">
    <text evidence="1">The sequence shown here is derived from an EMBL/GenBank/DDBJ whole genome shotgun (WGS) entry which is preliminary data.</text>
</comment>
<gene>
    <name evidence="1" type="ORF">IQ10_01032</name>
</gene>